<accession>C0Z1Y8</accession>
<dbReference type="PaxDb" id="6239-F40G9.15"/>
<feature type="chain" id="PRO_5025358701" evidence="1">
    <location>
        <begin position="18"/>
        <end position="154"/>
    </location>
</feature>
<dbReference type="PANTHER" id="PTHR21479">
    <property type="match status" value="1"/>
</dbReference>
<gene>
    <name evidence="2" type="ORF">CELE_F40G9.15</name>
    <name evidence="2 4" type="ORF">F40G9.15</name>
</gene>
<dbReference type="OrthoDB" id="1470350at2759"/>
<keyword evidence="3" id="KW-1185">Reference proteome</keyword>
<feature type="signal peptide" evidence="1">
    <location>
        <begin position="1"/>
        <end position="17"/>
    </location>
</feature>
<keyword evidence="1" id="KW-0732">Signal</keyword>
<dbReference type="PANTHER" id="PTHR21479:SF25">
    <property type="entry name" value="APYRASE-RELATED"/>
    <property type="match status" value="1"/>
</dbReference>
<proteinExistence type="predicted"/>
<evidence type="ECO:0000313" key="4">
    <source>
        <dbReference type="WormBase" id="F40G9.15"/>
    </source>
</evidence>
<dbReference type="Bgee" id="WBGene00077531">
    <property type="expression patterns" value="Expressed in pharyngeal muscle cell (C elegans) and 3 other cell types or tissues"/>
</dbReference>
<organism evidence="2 3">
    <name type="scientific">Caenorhabditis elegans</name>
    <dbReference type="NCBI Taxonomy" id="6239"/>
    <lineage>
        <taxon>Eukaryota</taxon>
        <taxon>Metazoa</taxon>
        <taxon>Ecdysozoa</taxon>
        <taxon>Nematoda</taxon>
        <taxon>Chromadorea</taxon>
        <taxon>Rhabditida</taxon>
        <taxon>Rhabditina</taxon>
        <taxon>Rhabditomorpha</taxon>
        <taxon>Rhabditoidea</taxon>
        <taxon>Rhabditidae</taxon>
        <taxon>Peloderinae</taxon>
        <taxon>Caenorhabditis</taxon>
    </lineage>
</organism>
<dbReference type="InParanoid" id="C0Z1Y8"/>
<protein>
    <submittedName>
        <fullName evidence="2">TransThyretin-Related family domain</fullName>
    </submittedName>
</protein>
<dbReference type="EMBL" id="BX284603">
    <property type="protein sequence ID" value="CCD70937.2"/>
    <property type="molecule type" value="Genomic_DNA"/>
</dbReference>
<dbReference type="WormBase" id="F40G9.15">
    <property type="protein sequence ID" value="CE54172"/>
    <property type="gene ID" value="WBGene00077531"/>
</dbReference>
<dbReference type="FunCoup" id="C0Z1Y8">
    <property type="interactions" value="1522"/>
</dbReference>
<dbReference type="HOGENOM" id="CLU_1095114_0_0_1"/>
<name>C0Z1Y8_CAEEL</name>
<evidence type="ECO:0000313" key="2">
    <source>
        <dbReference type="EMBL" id="CCD70937.2"/>
    </source>
</evidence>
<dbReference type="AlphaFoldDB" id="C0Z1Y8"/>
<dbReference type="AGR" id="WB:WBGene00077531"/>
<sequence>MIRLVSFAVFLLVSVDALTKFHFNGQLFCNLPKFQYKMIIYEWDKYNGDDPISHMAPVQSHAPHTYRAEAQDTNDGPFDKEFEIYMIMVHSCSNDGKNRELRVDLGHYPVKPGDVTRTVNINIHNVGKLTSEKIGKRRFYDGRDVHEVYEQQFY</sequence>
<evidence type="ECO:0000256" key="1">
    <source>
        <dbReference type="SAM" id="SignalP"/>
    </source>
</evidence>
<evidence type="ECO:0000313" key="3">
    <source>
        <dbReference type="Proteomes" id="UP000001940"/>
    </source>
</evidence>
<reference evidence="2 3" key="1">
    <citation type="journal article" date="1998" name="Science">
        <title>Genome sequence of the nematode C. elegans: a platform for investigating biology.</title>
        <authorList>
            <consortium name="The C. elegans sequencing consortium"/>
            <person name="Sulson J.E."/>
            <person name="Waterston R."/>
        </authorList>
    </citation>
    <scope>NUCLEOTIDE SEQUENCE [LARGE SCALE GENOMIC DNA]</scope>
    <source>
        <strain evidence="2 3">Bristol N2</strain>
    </source>
</reference>
<dbReference type="Proteomes" id="UP000001940">
    <property type="component" value="Chromosome III"/>
</dbReference>